<evidence type="ECO:0000313" key="1">
    <source>
        <dbReference type="EMBL" id="QIO08843.1"/>
    </source>
</evidence>
<dbReference type="AlphaFoldDB" id="A0A6G8S4E6"/>
<protein>
    <submittedName>
        <fullName evidence="1">Uncharacterized protein</fullName>
    </submittedName>
</protein>
<organism evidence="1 2">
    <name type="scientific">Acinetobacter lanii</name>
    <dbReference type="NCBI Taxonomy" id="2715163"/>
    <lineage>
        <taxon>Bacteria</taxon>
        <taxon>Pseudomonadati</taxon>
        <taxon>Pseudomonadota</taxon>
        <taxon>Gammaproteobacteria</taxon>
        <taxon>Moraxellales</taxon>
        <taxon>Moraxellaceae</taxon>
        <taxon>Acinetobacter</taxon>
    </lineage>
</organism>
<dbReference type="RefSeq" id="WP_166323961.1">
    <property type="nucleotide sequence ID" value="NZ_CP049916.1"/>
</dbReference>
<evidence type="ECO:0000313" key="2">
    <source>
        <dbReference type="Proteomes" id="UP000501939"/>
    </source>
</evidence>
<proteinExistence type="predicted"/>
<reference evidence="1 2" key="1">
    <citation type="submission" date="2020-03" db="EMBL/GenBank/DDBJ databases">
        <authorList>
            <person name="Zhu W."/>
        </authorList>
    </citation>
    <scope>NUCLEOTIDE SEQUENCE [LARGE SCALE GENOMIC DNA]</scope>
    <source>
        <strain evidence="1 2">185</strain>
    </source>
</reference>
<name>A0A6G8S4E6_9GAMM</name>
<dbReference type="KEGG" id="alj:G8D99_07285"/>
<keyword evidence="2" id="KW-1185">Reference proteome</keyword>
<accession>A0A6G8S4E6</accession>
<gene>
    <name evidence="1" type="ORF">G8D99_07285</name>
</gene>
<dbReference type="Proteomes" id="UP000501939">
    <property type="component" value="Chromosome"/>
</dbReference>
<dbReference type="EMBL" id="CP049916">
    <property type="protein sequence ID" value="QIO08843.1"/>
    <property type="molecule type" value="Genomic_DNA"/>
</dbReference>
<sequence>MSYKHNNLMAMRQNYWNDTDSSQVNVEKTELTKMLTEYGIFEQPSLEDAKYFFFSLPSIIIVKGYALGFSHDSVKEMITQFIEQNKTLLKQRSELKIAYRM</sequence>